<evidence type="ECO:0000313" key="2">
    <source>
        <dbReference type="EMBL" id="KAH6892247.1"/>
    </source>
</evidence>
<evidence type="ECO:0000256" key="1">
    <source>
        <dbReference type="SAM" id="MobiDB-lite"/>
    </source>
</evidence>
<feature type="compositionally biased region" description="Low complexity" evidence="1">
    <location>
        <begin position="353"/>
        <end position="362"/>
    </location>
</feature>
<protein>
    <submittedName>
        <fullName evidence="2">Uncharacterized protein</fullName>
    </submittedName>
</protein>
<gene>
    <name evidence="2" type="ORF">B0T10DRAFT_290926</name>
</gene>
<feature type="region of interest" description="Disordered" evidence="1">
    <location>
        <begin position="305"/>
        <end position="391"/>
    </location>
</feature>
<feature type="compositionally biased region" description="Basic and acidic residues" evidence="1">
    <location>
        <begin position="305"/>
        <end position="314"/>
    </location>
</feature>
<dbReference type="EMBL" id="JAGPYM010000007">
    <property type="protein sequence ID" value="KAH6892247.1"/>
    <property type="molecule type" value="Genomic_DNA"/>
</dbReference>
<dbReference type="OrthoDB" id="4838114at2759"/>
<feature type="compositionally biased region" description="Basic residues" evidence="1">
    <location>
        <begin position="375"/>
        <end position="391"/>
    </location>
</feature>
<feature type="compositionally biased region" description="Polar residues" evidence="1">
    <location>
        <begin position="97"/>
        <end position="108"/>
    </location>
</feature>
<feature type="compositionally biased region" description="Low complexity" evidence="1">
    <location>
        <begin position="172"/>
        <end position="198"/>
    </location>
</feature>
<accession>A0A9P8WA68</accession>
<feature type="compositionally biased region" description="Acidic residues" evidence="1">
    <location>
        <begin position="116"/>
        <end position="136"/>
    </location>
</feature>
<feature type="compositionally biased region" description="Low complexity" evidence="1">
    <location>
        <begin position="35"/>
        <end position="46"/>
    </location>
</feature>
<feature type="region of interest" description="Disordered" evidence="1">
    <location>
        <begin position="1"/>
        <end position="198"/>
    </location>
</feature>
<name>A0A9P8WA68_9HYPO</name>
<dbReference type="Proteomes" id="UP000777438">
    <property type="component" value="Unassembled WGS sequence"/>
</dbReference>
<keyword evidence="3" id="KW-1185">Reference proteome</keyword>
<reference evidence="2 3" key="1">
    <citation type="journal article" date="2021" name="Nat. Commun.">
        <title>Genetic determinants of endophytism in the Arabidopsis root mycobiome.</title>
        <authorList>
            <person name="Mesny F."/>
            <person name="Miyauchi S."/>
            <person name="Thiergart T."/>
            <person name="Pickel B."/>
            <person name="Atanasova L."/>
            <person name="Karlsson M."/>
            <person name="Huettel B."/>
            <person name="Barry K.W."/>
            <person name="Haridas S."/>
            <person name="Chen C."/>
            <person name="Bauer D."/>
            <person name="Andreopoulos W."/>
            <person name="Pangilinan J."/>
            <person name="LaButti K."/>
            <person name="Riley R."/>
            <person name="Lipzen A."/>
            <person name="Clum A."/>
            <person name="Drula E."/>
            <person name="Henrissat B."/>
            <person name="Kohler A."/>
            <person name="Grigoriev I.V."/>
            <person name="Martin F.M."/>
            <person name="Hacquard S."/>
        </authorList>
    </citation>
    <scope>NUCLEOTIDE SEQUENCE [LARGE SCALE GENOMIC DNA]</scope>
    <source>
        <strain evidence="2 3">MPI-CAGE-CH-0241</strain>
    </source>
</reference>
<organism evidence="2 3">
    <name type="scientific">Thelonectria olida</name>
    <dbReference type="NCBI Taxonomy" id="1576542"/>
    <lineage>
        <taxon>Eukaryota</taxon>
        <taxon>Fungi</taxon>
        <taxon>Dikarya</taxon>
        <taxon>Ascomycota</taxon>
        <taxon>Pezizomycotina</taxon>
        <taxon>Sordariomycetes</taxon>
        <taxon>Hypocreomycetidae</taxon>
        <taxon>Hypocreales</taxon>
        <taxon>Nectriaceae</taxon>
        <taxon>Thelonectria</taxon>
    </lineage>
</organism>
<feature type="compositionally biased region" description="Low complexity" evidence="1">
    <location>
        <begin position="316"/>
        <end position="332"/>
    </location>
</feature>
<proteinExistence type="predicted"/>
<dbReference type="AlphaFoldDB" id="A0A9P8WA68"/>
<comment type="caution">
    <text evidence="2">The sequence shown here is derived from an EMBL/GenBank/DDBJ whole genome shotgun (WGS) entry which is preliminary data.</text>
</comment>
<sequence>MSRSVTTEQPMIRSREHAHVNESKPTRGLSEHPLIDSLPSSPSLYSDDLDDENPRSHIDTMIPTKTTADKAPALPEKSARRASRMLDGILSVKLPSGDQQPPLSTQTAPHAVYLSSEEDASSSADDFSDFECESSSEESQKSSIRRGSQEDTARVVSVIFSGKPSIVDLPRRSMSPSSSSSVSDTSSRPPSRLRRTSTMPIIDHRRASICVSPSRSSVISTSSVSHPPRTSSMLPSSRLVKQKPLFLNIDPFAKQEEPEEEKRPKTPTGVFKRTLSLVRKRSRPTLNTHYSSLSRDNLSNMLSPHHMEQVREESTPESAPAPKTAPAAAPRPVSRGPVTYHEIVNSAKRRAQTTPMSPISPMSEPPASPMTPNGTRHRLRFSSARRRSIKA</sequence>
<evidence type="ECO:0000313" key="3">
    <source>
        <dbReference type="Proteomes" id="UP000777438"/>
    </source>
</evidence>
<feature type="compositionally biased region" description="Basic and acidic residues" evidence="1">
    <location>
        <begin position="13"/>
        <end position="34"/>
    </location>
</feature>